<dbReference type="Pfam" id="PF03496">
    <property type="entry name" value="ADPrib_exo_Tox"/>
    <property type="match status" value="1"/>
</dbReference>
<dbReference type="Gene3D" id="3.90.176.10">
    <property type="entry name" value="Toxin ADP-ribosyltransferase, Chain A, domain 1"/>
    <property type="match status" value="1"/>
</dbReference>
<dbReference type="InterPro" id="IPR003540">
    <property type="entry name" value="ADP-ribosyltransferase"/>
</dbReference>
<dbReference type="GO" id="GO:0005576">
    <property type="term" value="C:extracellular region"/>
    <property type="evidence" value="ECO:0007669"/>
    <property type="project" value="InterPro"/>
</dbReference>
<accession>A0A1S8L1A7</accession>
<dbReference type="CDD" id="cd00233">
    <property type="entry name" value="VIP2"/>
    <property type="match status" value="1"/>
</dbReference>
<evidence type="ECO:0000313" key="2">
    <source>
        <dbReference type="Proteomes" id="UP000190951"/>
    </source>
</evidence>
<dbReference type="EMBL" id="CP096983">
    <property type="protein sequence ID" value="URZ09481.1"/>
    <property type="molecule type" value="Genomic_DNA"/>
</dbReference>
<evidence type="ECO:0000313" key="1">
    <source>
        <dbReference type="EMBL" id="URZ09481.1"/>
    </source>
</evidence>
<dbReference type="KEGG" id="crw:CROST_001520"/>
<dbReference type="Proteomes" id="UP000190951">
    <property type="component" value="Chromosome"/>
</dbReference>
<keyword evidence="2" id="KW-1185">Reference proteome</keyword>
<gene>
    <name evidence="1" type="ORF">CROST_001520</name>
</gene>
<organism evidence="1 2">
    <name type="scientific">Clostridium felsineum</name>
    <dbReference type="NCBI Taxonomy" id="36839"/>
    <lineage>
        <taxon>Bacteria</taxon>
        <taxon>Bacillati</taxon>
        <taxon>Bacillota</taxon>
        <taxon>Clostridia</taxon>
        <taxon>Eubacteriales</taxon>
        <taxon>Clostridiaceae</taxon>
        <taxon>Clostridium</taxon>
    </lineage>
</organism>
<protein>
    <submittedName>
        <fullName evidence="1">Uncharacterized protein</fullName>
    </submittedName>
</protein>
<dbReference type="PROSITE" id="PS51996">
    <property type="entry name" value="TR_MART"/>
    <property type="match status" value="1"/>
</dbReference>
<sequence length="445" mass="47567">MATTGNASIEMVGAMGQFSVYDTGKAVHTLLTNPQAAAQFKAEAKNWWNQVRSGNTYVIGQTTAVAASVLVASEDIGAAASKASKAESLLGKVGTFSKYIAISSAENVKNILTLPGRTIGNLGSKVADLRAVLSEGKGGIGDFRKSVVVSSAKNAKSLITLPGRTLKNLKNAAAFVNGKLIPASGEAVGNLGKVLKNTGTDLKGLSHQEEVVIAGVGQASAGPNIEFSKVVENFKNGIGEVKDNFVKAVKSGDARITITNMDQANEWGSQYYDNWLKSLNDSERNAIRQYTGNDYKKINNYLRGVNDSLDGVDPQVIEDIKSGLKKASVPHDMKVYRGTDLNPLRNLIDVGKDGSLDFSSLVGKTFKDDGFMSTALVKESSFDYMNVSWEINVPKGTEAAYVSKISYFPDEAELLLNAGQEMIIKEATVGSDGKLHIILDLNLKR</sequence>
<reference evidence="1 2" key="1">
    <citation type="submission" date="2022-04" db="EMBL/GenBank/DDBJ databases">
        <title>Genome sequence of C. roseum typestrain.</title>
        <authorList>
            <person name="Poehlein A."/>
            <person name="Schoch T."/>
            <person name="Duerre P."/>
            <person name="Daniel R."/>
        </authorList>
    </citation>
    <scope>NUCLEOTIDE SEQUENCE [LARGE SCALE GENOMIC DNA]</scope>
    <source>
        <strain evidence="1 2">DSM 7320</strain>
    </source>
</reference>
<dbReference type="AlphaFoldDB" id="A0A1S8L1A7"/>
<dbReference type="SUPFAM" id="SSF56399">
    <property type="entry name" value="ADP-ribosylation"/>
    <property type="match status" value="1"/>
</dbReference>
<dbReference type="STRING" id="84029.CROST_33230"/>
<proteinExistence type="predicted"/>
<name>A0A1S8L1A7_9CLOT</name>
<dbReference type="InterPro" id="IPR016013">
    <property type="entry name" value="Binary_toxinA_clost-typ"/>
</dbReference>
<dbReference type="PRINTS" id="PR01390">
    <property type="entry name" value="BINARYTOXINA"/>
</dbReference>